<protein>
    <submittedName>
        <fullName evidence="4">Phosphatase PAP2 family protein</fullName>
    </submittedName>
</protein>
<keyword evidence="2" id="KW-0472">Membrane</keyword>
<feature type="transmembrane region" description="Helical" evidence="2">
    <location>
        <begin position="105"/>
        <end position="127"/>
    </location>
</feature>
<feature type="transmembrane region" description="Helical" evidence="2">
    <location>
        <begin position="177"/>
        <end position="198"/>
    </location>
</feature>
<feature type="region of interest" description="Disordered" evidence="1">
    <location>
        <begin position="1"/>
        <end position="20"/>
    </location>
</feature>
<feature type="transmembrane region" description="Helical" evidence="2">
    <location>
        <begin position="204"/>
        <end position="224"/>
    </location>
</feature>
<reference evidence="5" key="1">
    <citation type="journal article" date="2019" name="Int. J. Syst. Evol. Microbiol.">
        <title>The Global Catalogue of Microorganisms (GCM) 10K type strain sequencing project: providing services to taxonomists for standard genome sequencing and annotation.</title>
        <authorList>
            <consortium name="The Broad Institute Genomics Platform"/>
            <consortium name="The Broad Institute Genome Sequencing Center for Infectious Disease"/>
            <person name="Wu L."/>
            <person name="Ma J."/>
        </authorList>
    </citation>
    <scope>NUCLEOTIDE SEQUENCE [LARGE SCALE GENOMIC DNA]</scope>
    <source>
        <strain evidence="5">CCUG 58127</strain>
    </source>
</reference>
<dbReference type="SMART" id="SM00014">
    <property type="entry name" value="acidPPc"/>
    <property type="match status" value="1"/>
</dbReference>
<dbReference type="Proteomes" id="UP001596298">
    <property type="component" value="Unassembled WGS sequence"/>
</dbReference>
<comment type="caution">
    <text evidence="4">The sequence shown here is derived from an EMBL/GenBank/DDBJ whole genome shotgun (WGS) entry which is preliminary data.</text>
</comment>
<evidence type="ECO:0000256" key="2">
    <source>
        <dbReference type="SAM" id="Phobius"/>
    </source>
</evidence>
<evidence type="ECO:0000256" key="1">
    <source>
        <dbReference type="SAM" id="MobiDB-lite"/>
    </source>
</evidence>
<dbReference type="InterPro" id="IPR036938">
    <property type="entry name" value="PAP2/HPO_sf"/>
</dbReference>
<evidence type="ECO:0000259" key="3">
    <source>
        <dbReference type="SMART" id="SM00014"/>
    </source>
</evidence>
<dbReference type="Gene3D" id="1.20.144.10">
    <property type="entry name" value="Phosphatidic acid phosphatase type 2/haloperoxidase"/>
    <property type="match status" value="1"/>
</dbReference>
<dbReference type="EMBL" id="JBHSWH010000001">
    <property type="protein sequence ID" value="MFC6704898.1"/>
    <property type="molecule type" value="Genomic_DNA"/>
</dbReference>
<feature type="transmembrane region" description="Helical" evidence="2">
    <location>
        <begin position="27"/>
        <end position="50"/>
    </location>
</feature>
<feature type="transmembrane region" description="Helical" evidence="2">
    <location>
        <begin position="76"/>
        <end position="98"/>
    </location>
</feature>
<dbReference type="InterPro" id="IPR000326">
    <property type="entry name" value="PAP2/HPO"/>
</dbReference>
<proteinExistence type="predicted"/>
<feature type="compositionally biased region" description="Polar residues" evidence="1">
    <location>
        <begin position="1"/>
        <end position="10"/>
    </location>
</feature>
<sequence>MLQHDPQVSESTDRPVPHARPVPHPQALVVTVVLWALGIGIGIAAMSIGARGTGEFQLDRTIAADRGTLVSDVSRVINVVLGPAVGPVLMVLLCIVLWRTVGRIVALRAGALTLGGWLSIEVFKMLFHRHRPPTSGVHALVVETQADSFPSGHTAFTAALVAGFFLAVAGHRKLQRIILLVGLPLVVIVAGSRLVLGAHYLADVVAAPLLAWGTIAIAVACGLADRGSPTFLPQWWHQLVTRRAGQ</sequence>
<dbReference type="Pfam" id="PF01569">
    <property type="entry name" value="PAP2"/>
    <property type="match status" value="1"/>
</dbReference>
<feature type="domain" description="Phosphatidic acid phosphatase type 2/haloperoxidase" evidence="3">
    <location>
        <begin position="101"/>
        <end position="219"/>
    </location>
</feature>
<organism evidence="4 5">
    <name type="scientific">Flexivirga alba</name>
    <dbReference type="NCBI Taxonomy" id="702742"/>
    <lineage>
        <taxon>Bacteria</taxon>
        <taxon>Bacillati</taxon>
        <taxon>Actinomycetota</taxon>
        <taxon>Actinomycetes</taxon>
        <taxon>Micrococcales</taxon>
        <taxon>Dermacoccaceae</taxon>
        <taxon>Flexivirga</taxon>
    </lineage>
</organism>
<dbReference type="SUPFAM" id="SSF48317">
    <property type="entry name" value="Acid phosphatase/Vanadium-dependent haloperoxidase"/>
    <property type="match status" value="1"/>
</dbReference>
<accession>A0ABW2ADC1</accession>
<evidence type="ECO:0000313" key="5">
    <source>
        <dbReference type="Proteomes" id="UP001596298"/>
    </source>
</evidence>
<keyword evidence="5" id="KW-1185">Reference proteome</keyword>
<name>A0ABW2ADC1_9MICO</name>
<dbReference type="PANTHER" id="PTHR14969:SF13">
    <property type="entry name" value="AT30094P"/>
    <property type="match status" value="1"/>
</dbReference>
<dbReference type="PANTHER" id="PTHR14969">
    <property type="entry name" value="SPHINGOSINE-1-PHOSPHATE PHOSPHOHYDROLASE"/>
    <property type="match status" value="1"/>
</dbReference>
<feature type="transmembrane region" description="Helical" evidence="2">
    <location>
        <begin position="152"/>
        <end position="170"/>
    </location>
</feature>
<keyword evidence="2" id="KW-0812">Transmembrane</keyword>
<gene>
    <name evidence="4" type="ORF">ACFQDH_06350</name>
</gene>
<evidence type="ECO:0000313" key="4">
    <source>
        <dbReference type="EMBL" id="MFC6704898.1"/>
    </source>
</evidence>
<dbReference type="RefSeq" id="WP_382399547.1">
    <property type="nucleotide sequence ID" value="NZ_JBHSWH010000001.1"/>
</dbReference>
<keyword evidence="2" id="KW-1133">Transmembrane helix</keyword>